<gene>
    <name evidence="6" type="ORF">BJG266_LOCUS26575</name>
    <name evidence="7" type="ORF">QVE165_LOCUS37309</name>
</gene>
<dbReference type="EMBL" id="CAJNOI010000224">
    <property type="protein sequence ID" value="CAF1195285.1"/>
    <property type="molecule type" value="Genomic_DNA"/>
</dbReference>
<dbReference type="Proteomes" id="UP000663877">
    <property type="component" value="Unassembled WGS sequence"/>
</dbReference>
<dbReference type="InterPro" id="IPR001242">
    <property type="entry name" value="Condensation_dom"/>
</dbReference>
<evidence type="ECO:0000256" key="1">
    <source>
        <dbReference type="ARBA" id="ARBA00022450"/>
    </source>
</evidence>
<feature type="region of interest" description="Disordered" evidence="3">
    <location>
        <begin position="1"/>
        <end position="20"/>
    </location>
</feature>
<organism evidence="7 8">
    <name type="scientific">Adineta steineri</name>
    <dbReference type="NCBI Taxonomy" id="433720"/>
    <lineage>
        <taxon>Eukaryota</taxon>
        <taxon>Metazoa</taxon>
        <taxon>Spiralia</taxon>
        <taxon>Gnathifera</taxon>
        <taxon>Rotifera</taxon>
        <taxon>Eurotatoria</taxon>
        <taxon>Bdelloidea</taxon>
        <taxon>Adinetida</taxon>
        <taxon>Adinetidae</taxon>
        <taxon>Adineta</taxon>
    </lineage>
</organism>
<evidence type="ECO:0000259" key="5">
    <source>
        <dbReference type="Pfam" id="PF00668"/>
    </source>
</evidence>
<evidence type="ECO:0008006" key="9">
    <source>
        <dbReference type="Google" id="ProtNLM"/>
    </source>
</evidence>
<dbReference type="GO" id="GO:0031177">
    <property type="term" value="F:phosphopantetheine binding"/>
    <property type="evidence" value="ECO:0007669"/>
    <property type="project" value="TreeGrafter"/>
</dbReference>
<proteinExistence type="predicted"/>
<evidence type="ECO:0000259" key="4">
    <source>
        <dbReference type="Pfam" id="PF00501"/>
    </source>
</evidence>
<evidence type="ECO:0000313" key="8">
    <source>
        <dbReference type="Proteomes" id="UP000663832"/>
    </source>
</evidence>
<dbReference type="SUPFAM" id="SSF56801">
    <property type="entry name" value="Acetyl-CoA synthetase-like"/>
    <property type="match status" value="1"/>
</dbReference>
<evidence type="ECO:0000313" key="7">
    <source>
        <dbReference type="EMBL" id="CAF1408473.1"/>
    </source>
</evidence>
<dbReference type="PANTHER" id="PTHR45527">
    <property type="entry name" value="NONRIBOSOMAL PEPTIDE SYNTHETASE"/>
    <property type="match status" value="1"/>
</dbReference>
<dbReference type="OrthoDB" id="416786at2759"/>
<dbReference type="EMBL" id="CAJNOM010000385">
    <property type="protein sequence ID" value="CAF1408473.1"/>
    <property type="molecule type" value="Genomic_DNA"/>
</dbReference>
<dbReference type="GO" id="GO:0005737">
    <property type="term" value="C:cytoplasm"/>
    <property type="evidence" value="ECO:0007669"/>
    <property type="project" value="TreeGrafter"/>
</dbReference>
<dbReference type="AlphaFoldDB" id="A0A815LDB7"/>
<dbReference type="Pfam" id="PF00668">
    <property type="entry name" value="Condensation"/>
    <property type="match status" value="1"/>
</dbReference>
<dbReference type="PANTHER" id="PTHR45527:SF1">
    <property type="entry name" value="FATTY ACID SYNTHASE"/>
    <property type="match status" value="1"/>
</dbReference>
<dbReference type="GO" id="GO:0044550">
    <property type="term" value="P:secondary metabolite biosynthetic process"/>
    <property type="evidence" value="ECO:0007669"/>
    <property type="project" value="TreeGrafter"/>
</dbReference>
<dbReference type="InterPro" id="IPR000873">
    <property type="entry name" value="AMP-dep_synth/lig_dom"/>
</dbReference>
<dbReference type="SUPFAM" id="SSF52777">
    <property type="entry name" value="CoA-dependent acyltransferases"/>
    <property type="match status" value="1"/>
</dbReference>
<dbReference type="Gene3D" id="3.30.559.10">
    <property type="entry name" value="Chloramphenicol acetyltransferase-like domain"/>
    <property type="match status" value="1"/>
</dbReference>
<keyword evidence="1" id="KW-0596">Phosphopantetheine</keyword>
<dbReference type="Gene3D" id="3.30.559.30">
    <property type="entry name" value="Nonribosomal peptide synthetase, condensation domain"/>
    <property type="match status" value="1"/>
</dbReference>
<protein>
    <recommendedName>
        <fullName evidence="9">AMP-dependent synthetase/ligase domain-containing protein</fullName>
    </recommendedName>
</protein>
<evidence type="ECO:0000256" key="3">
    <source>
        <dbReference type="SAM" id="MobiDB-lite"/>
    </source>
</evidence>
<evidence type="ECO:0000313" key="6">
    <source>
        <dbReference type="EMBL" id="CAF1195285.1"/>
    </source>
</evidence>
<dbReference type="GO" id="GO:0043041">
    <property type="term" value="P:amino acid activation for nonribosomal peptide biosynthetic process"/>
    <property type="evidence" value="ECO:0007669"/>
    <property type="project" value="TreeGrafter"/>
</dbReference>
<sequence>MFSRNRLAARTNAHKEPQLKTSGRTEAVASFVRYQSLPYDRHRLSNEHQSGRGTLISFDFSQDLSYGFLNYTLTNNIEPQYLALAVHYTFLFKLTNGERNICIGMTAHTRYKDEFKSIIGLYENLIPLRYQLDHDGSLRQLVEYVQEMATNCMKYSYFLLQHILAQHSDCSKPTFLDVSFDFVTIEKKIMIGDSELCSFPLSIAMNEDEDVNKFDFIITIQYDLTINQFSCIINASLDLFNQGTINKISQQFHSILYNLFISVNDTMKKKSIYEISIMLPIERLLIQSMNNTQVLFPSTTCMHHEFIYQVTQHPQKIAVEFDEQSLTYTELFYYVQQLSLVLLNKYNVKSGDIICQCVERSLSMVIGILSIIMAGGAYCPLSSQDPSQRLQILVKETRSHSVLVHSSTRILFEIDIITLNIDTIINNEENSTSIHLTQMSDVPITSENILFVIFTSRSTSIPKAMARYSFDNHLLSLVGTLITEATLIMLRPEGHMDFGYLARVLNEKQITVMHTVPSL</sequence>
<dbReference type="GO" id="GO:0003824">
    <property type="term" value="F:catalytic activity"/>
    <property type="evidence" value="ECO:0007669"/>
    <property type="project" value="InterPro"/>
</dbReference>
<dbReference type="Pfam" id="PF00501">
    <property type="entry name" value="AMP-binding"/>
    <property type="match status" value="1"/>
</dbReference>
<dbReference type="Gene3D" id="3.40.50.980">
    <property type="match status" value="3"/>
</dbReference>
<name>A0A815LDB7_9BILA</name>
<feature type="domain" description="AMP-dependent synthetase/ligase" evidence="4">
    <location>
        <begin position="309"/>
        <end position="464"/>
    </location>
</feature>
<feature type="domain" description="Condensation" evidence="5">
    <location>
        <begin position="30"/>
        <end position="265"/>
    </location>
</feature>
<evidence type="ECO:0000256" key="2">
    <source>
        <dbReference type="ARBA" id="ARBA00022553"/>
    </source>
</evidence>
<keyword evidence="8" id="KW-1185">Reference proteome</keyword>
<keyword evidence="2" id="KW-0597">Phosphoprotein</keyword>
<dbReference type="Proteomes" id="UP000663832">
    <property type="component" value="Unassembled WGS sequence"/>
</dbReference>
<comment type="caution">
    <text evidence="7">The sequence shown here is derived from an EMBL/GenBank/DDBJ whole genome shotgun (WGS) entry which is preliminary data.</text>
</comment>
<accession>A0A815LDB7</accession>
<dbReference type="InterPro" id="IPR023213">
    <property type="entry name" value="CAT-like_dom_sf"/>
</dbReference>
<reference evidence="7" key="1">
    <citation type="submission" date="2021-02" db="EMBL/GenBank/DDBJ databases">
        <authorList>
            <person name="Nowell W R."/>
        </authorList>
    </citation>
    <scope>NUCLEOTIDE SEQUENCE</scope>
</reference>